<feature type="region of interest" description="Disordered" evidence="1">
    <location>
        <begin position="150"/>
        <end position="186"/>
    </location>
</feature>
<name>A0A974CI57_XENLA</name>
<gene>
    <name evidence="2" type="ORF">XELAEV_18032787mg</name>
</gene>
<evidence type="ECO:0000313" key="2">
    <source>
        <dbReference type="EMBL" id="OCT73823.1"/>
    </source>
</evidence>
<dbReference type="Proteomes" id="UP000694892">
    <property type="component" value="Chromosome 6S"/>
</dbReference>
<organism evidence="2 3">
    <name type="scientific">Xenopus laevis</name>
    <name type="common">African clawed frog</name>
    <dbReference type="NCBI Taxonomy" id="8355"/>
    <lineage>
        <taxon>Eukaryota</taxon>
        <taxon>Metazoa</taxon>
        <taxon>Chordata</taxon>
        <taxon>Craniata</taxon>
        <taxon>Vertebrata</taxon>
        <taxon>Euteleostomi</taxon>
        <taxon>Amphibia</taxon>
        <taxon>Batrachia</taxon>
        <taxon>Anura</taxon>
        <taxon>Pipoidea</taxon>
        <taxon>Pipidae</taxon>
        <taxon>Xenopodinae</taxon>
        <taxon>Xenopus</taxon>
        <taxon>Xenopus</taxon>
    </lineage>
</organism>
<reference evidence="3" key="1">
    <citation type="journal article" date="2016" name="Nature">
        <title>Genome evolution in the allotetraploid frog Xenopus laevis.</title>
        <authorList>
            <person name="Session A.M."/>
            <person name="Uno Y."/>
            <person name="Kwon T."/>
            <person name="Chapman J.A."/>
            <person name="Toyoda A."/>
            <person name="Takahashi S."/>
            <person name="Fukui A."/>
            <person name="Hikosaka A."/>
            <person name="Suzuki A."/>
            <person name="Kondo M."/>
            <person name="van Heeringen S.J."/>
            <person name="Quigley I."/>
            <person name="Heinz S."/>
            <person name="Ogino H."/>
            <person name="Ochi H."/>
            <person name="Hellsten U."/>
            <person name="Lyons J.B."/>
            <person name="Simakov O."/>
            <person name="Putnam N."/>
            <person name="Stites J."/>
            <person name="Kuroki Y."/>
            <person name="Tanaka T."/>
            <person name="Michiue T."/>
            <person name="Watanabe M."/>
            <person name="Bogdanovic O."/>
            <person name="Lister R."/>
            <person name="Georgiou G."/>
            <person name="Paranjpe S.S."/>
            <person name="van Kruijsbergen I."/>
            <person name="Shu S."/>
            <person name="Carlson J."/>
            <person name="Kinoshita T."/>
            <person name="Ohta Y."/>
            <person name="Mawaribuchi S."/>
            <person name="Jenkins J."/>
            <person name="Grimwood J."/>
            <person name="Schmutz J."/>
            <person name="Mitros T."/>
            <person name="Mozaffari S.V."/>
            <person name="Suzuki Y."/>
            <person name="Haramoto Y."/>
            <person name="Yamamoto T.S."/>
            <person name="Takagi C."/>
            <person name="Heald R."/>
            <person name="Miller K."/>
            <person name="Haudenschild C."/>
            <person name="Kitzman J."/>
            <person name="Nakayama T."/>
            <person name="Izutsu Y."/>
            <person name="Robert J."/>
            <person name="Fortriede J."/>
            <person name="Burns K."/>
            <person name="Lotay V."/>
            <person name="Karimi K."/>
            <person name="Yasuoka Y."/>
            <person name="Dichmann D.S."/>
            <person name="Flajnik M.F."/>
            <person name="Houston D.W."/>
            <person name="Shendure J."/>
            <person name="DuPasquier L."/>
            <person name="Vize P.D."/>
            <person name="Zorn A.M."/>
            <person name="Ito M."/>
            <person name="Marcotte E.M."/>
            <person name="Wallingford J.B."/>
            <person name="Ito Y."/>
            <person name="Asashima M."/>
            <person name="Ueno N."/>
            <person name="Matsuda Y."/>
            <person name="Veenstra G.J."/>
            <person name="Fujiyama A."/>
            <person name="Harland R.M."/>
            <person name="Taira M."/>
            <person name="Rokhsar D.S."/>
        </authorList>
    </citation>
    <scope>NUCLEOTIDE SEQUENCE [LARGE SCALE GENOMIC DNA]</scope>
    <source>
        <strain evidence="3">J</strain>
    </source>
</reference>
<feature type="compositionally biased region" description="Basic and acidic residues" evidence="1">
    <location>
        <begin position="152"/>
        <end position="177"/>
    </location>
</feature>
<dbReference type="EMBL" id="CM004477">
    <property type="protein sequence ID" value="OCT73823.1"/>
    <property type="molecule type" value="Genomic_DNA"/>
</dbReference>
<proteinExistence type="predicted"/>
<feature type="compositionally biased region" description="Basic and acidic residues" evidence="1">
    <location>
        <begin position="212"/>
        <end position="221"/>
    </location>
</feature>
<feature type="compositionally biased region" description="Basic and acidic residues" evidence="1">
    <location>
        <begin position="63"/>
        <end position="76"/>
    </location>
</feature>
<feature type="region of interest" description="Disordered" evidence="1">
    <location>
        <begin position="198"/>
        <end position="221"/>
    </location>
</feature>
<sequence length="252" mass="26646">MHLKSPTHGHLVSVEHMEVHLALSHAIACILGHQGGTAGTAILAKSEVKGGPGVLHLKCKSKATKEDAAERPEAERRRTKLKNLPSPEDKEEEPMTSPLTCGVTTFLLLPWHVALIGYVASRAAAGECLLAAPLVYVGAEVGPFSASMLGRSGDRGGGEAESVAHRETREGRTERGKGKPVIPAPLLRETQGLAAGSVTLGTSSETPPGDPSDLRLDRPTDRPSAFHYRYIAVFALPGNPPLPSQRPAWASC</sequence>
<dbReference type="AlphaFoldDB" id="A0A974CI57"/>
<accession>A0A974CI57</accession>
<evidence type="ECO:0000313" key="3">
    <source>
        <dbReference type="Proteomes" id="UP000694892"/>
    </source>
</evidence>
<feature type="region of interest" description="Disordered" evidence="1">
    <location>
        <begin position="61"/>
        <end position="97"/>
    </location>
</feature>
<protein>
    <submittedName>
        <fullName evidence="2">Uncharacterized protein</fullName>
    </submittedName>
</protein>
<evidence type="ECO:0000256" key="1">
    <source>
        <dbReference type="SAM" id="MobiDB-lite"/>
    </source>
</evidence>